<dbReference type="Pfam" id="PF03062">
    <property type="entry name" value="MBOAT"/>
    <property type="match status" value="1"/>
</dbReference>
<gene>
    <name evidence="11" type="primary">dltB_2</name>
    <name evidence="11" type="ORF">NCTC12112_02127</name>
</gene>
<evidence type="ECO:0000256" key="6">
    <source>
        <dbReference type="ARBA" id="ARBA00022989"/>
    </source>
</evidence>
<evidence type="ECO:0000313" key="12">
    <source>
        <dbReference type="Proteomes" id="UP000249008"/>
    </source>
</evidence>
<dbReference type="Proteomes" id="UP000249008">
    <property type="component" value="Chromosome 1"/>
</dbReference>
<dbReference type="AlphaFoldDB" id="A0AAX2JC33"/>
<evidence type="ECO:0000256" key="4">
    <source>
        <dbReference type="ARBA" id="ARBA00022679"/>
    </source>
</evidence>
<evidence type="ECO:0000256" key="3">
    <source>
        <dbReference type="ARBA" id="ARBA00022475"/>
    </source>
</evidence>
<dbReference type="InterPro" id="IPR024194">
    <property type="entry name" value="Ac/AlaTfrase_AlgI/DltB"/>
</dbReference>
<dbReference type="RefSeq" id="WP_005981704.1">
    <property type="nucleotide sequence ID" value="NZ_CABKNW010000005.1"/>
</dbReference>
<feature type="transmembrane region" description="Helical" evidence="10">
    <location>
        <begin position="150"/>
        <end position="170"/>
    </location>
</feature>
<comment type="subcellular location">
    <subcellularLocation>
        <location evidence="1">Cell membrane</location>
        <topology evidence="1">Multi-pass membrane protein</topology>
    </subcellularLocation>
</comment>
<name>A0AAX2JC33_9FUSO</name>
<dbReference type="InterPro" id="IPR028362">
    <property type="entry name" value="AlgI"/>
</dbReference>
<keyword evidence="6 10" id="KW-1133">Transmembrane helix</keyword>
<dbReference type="InterPro" id="IPR004299">
    <property type="entry name" value="MBOAT_fam"/>
</dbReference>
<evidence type="ECO:0000256" key="7">
    <source>
        <dbReference type="ARBA" id="ARBA00023136"/>
    </source>
</evidence>
<reference evidence="11 12" key="1">
    <citation type="submission" date="2018-06" db="EMBL/GenBank/DDBJ databases">
        <authorList>
            <consortium name="Pathogen Informatics"/>
            <person name="Doyle S."/>
        </authorList>
    </citation>
    <scope>NUCLEOTIDE SEQUENCE [LARGE SCALE GENOMIC DNA]</scope>
    <source>
        <strain evidence="11 12">NCTC12112</strain>
    </source>
</reference>
<dbReference type="PIRSF" id="PIRSF016636">
    <property type="entry name" value="AlgI_DltB"/>
    <property type="match status" value="1"/>
</dbReference>
<evidence type="ECO:0000256" key="1">
    <source>
        <dbReference type="ARBA" id="ARBA00004651"/>
    </source>
</evidence>
<keyword evidence="8 9" id="KW-0012">Acyltransferase</keyword>
<proteinExistence type="inferred from homology"/>
<feature type="transmembrane region" description="Helical" evidence="10">
    <location>
        <begin position="81"/>
        <end position="97"/>
    </location>
</feature>
<protein>
    <submittedName>
        <fullName evidence="11">D-alanyl-lipoteichoic acid biosynthesis protein DltB</fullName>
    </submittedName>
</protein>
<dbReference type="InterPro" id="IPR051085">
    <property type="entry name" value="MB_O-acyltransferase"/>
</dbReference>
<keyword evidence="3 9" id="KW-1003">Cell membrane</keyword>
<organism evidence="11 12">
    <name type="scientific">Fusobacterium ulcerans</name>
    <dbReference type="NCBI Taxonomy" id="861"/>
    <lineage>
        <taxon>Bacteria</taxon>
        <taxon>Fusobacteriati</taxon>
        <taxon>Fusobacteriota</taxon>
        <taxon>Fusobacteriia</taxon>
        <taxon>Fusobacteriales</taxon>
        <taxon>Fusobacteriaceae</taxon>
        <taxon>Fusobacterium</taxon>
    </lineage>
</organism>
<evidence type="ECO:0000256" key="2">
    <source>
        <dbReference type="ARBA" id="ARBA00010323"/>
    </source>
</evidence>
<evidence type="ECO:0000256" key="8">
    <source>
        <dbReference type="ARBA" id="ARBA00023315"/>
    </source>
</evidence>
<accession>A0AAX2JC33</accession>
<feature type="transmembrane region" description="Helical" evidence="10">
    <location>
        <begin position="358"/>
        <end position="375"/>
    </location>
</feature>
<feature type="transmembrane region" description="Helical" evidence="10">
    <location>
        <begin position="314"/>
        <end position="337"/>
    </location>
</feature>
<keyword evidence="7 9" id="KW-0472">Membrane</keyword>
<dbReference type="PIRSF" id="PIRSF500217">
    <property type="entry name" value="AlgI"/>
    <property type="match status" value="1"/>
</dbReference>
<dbReference type="GO" id="GO:0005886">
    <property type="term" value="C:plasma membrane"/>
    <property type="evidence" value="ECO:0007669"/>
    <property type="project" value="UniProtKB-SubCell"/>
</dbReference>
<feature type="transmembrane region" description="Helical" evidence="10">
    <location>
        <begin position="6"/>
        <end position="23"/>
    </location>
</feature>
<feature type="transmembrane region" description="Helical" evidence="10">
    <location>
        <begin position="425"/>
        <end position="444"/>
    </location>
</feature>
<comment type="similarity">
    <text evidence="2 9">Belongs to the membrane-bound acyltransferase family.</text>
</comment>
<feature type="transmembrane region" description="Helical" evidence="10">
    <location>
        <begin position="242"/>
        <end position="264"/>
    </location>
</feature>
<feature type="transmembrane region" description="Helical" evidence="10">
    <location>
        <begin position="117"/>
        <end position="138"/>
    </location>
</feature>
<evidence type="ECO:0000256" key="5">
    <source>
        <dbReference type="ARBA" id="ARBA00022692"/>
    </source>
</evidence>
<evidence type="ECO:0000256" key="10">
    <source>
        <dbReference type="SAM" id="Phobius"/>
    </source>
</evidence>
<dbReference type="GeneID" id="78453415"/>
<keyword evidence="5 10" id="KW-0812">Transmembrane</keyword>
<sequence>MLFNSYEFIFLFLPITLIIYFTLNRYGKNNIAKEWLVIASLYFYSYFHLSYLYLILTSIIINYFIGNKLNHKSLTGRGRKIWMIVGVIFNLGLLGYFKYYDFFVENINTVFRTNFTLLHILLPLGISFFTFQQLSFVIDSYNEKSMKYDFLSYCLFVTFFPQLIAGPIVLPNEMLSQFEDKRNKVINYENMNRGLYMFSIGLAKKVIIADTIANFANAGFDQMETLNIIEAWMTSISYTLQLYFDFSGYCDMAMGIALMFNIVLPLNFNSPYKSINIQEFWKRWHMTLGRFMTNYLYIPLGGNRLGERKTLRNLFIVFMASGIWHGAGWNFIIWGCLHGICILVHRVWKNSGRKMNKLLGWFITINLVNIFWVFFRAETLNGAIKVLKGMFDIKGLIYTGTHMGQIGEMTKSYRELTIGMLGNKINLVFLLLATIIVVFMNNSYEKSKKNIRSEKIMYILLSIFLLSTTSDFLYFNF</sequence>
<dbReference type="KEGG" id="ful:C4N20_01250"/>
<feature type="transmembrane region" description="Helical" evidence="10">
    <location>
        <begin position="456"/>
        <end position="475"/>
    </location>
</feature>
<evidence type="ECO:0000256" key="9">
    <source>
        <dbReference type="PIRNR" id="PIRNR016636"/>
    </source>
</evidence>
<dbReference type="EMBL" id="LS483487">
    <property type="protein sequence ID" value="SQJ06897.1"/>
    <property type="molecule type" value="Genomic_DNA"/>
</dbReference>
<evidence type="ECO:0000313" key="11">
    <source>
        <dbReference type="EMBL" id="SQJ06897.1"/>
    </source>
</evidence>
<dbReference type="GO" id="GO:0016746">
    <property type="term" value="F:acyltransferase activity"/>
    <property type="evidence" value="ECO:0007669"/>
    <property type="project" value="UniProtKB-KW"/>
</dbReference>
<dbReference type="GO" id="GO:0042121">
    <property type="term" value="P:alginic acid biosynthetic process"/>
    <property type="evidence" value="ECO:0007669"/>
    <property type="project" value="InterPro"/>
</dbReference>
<dbReference type="PANTHER" id="PTHR13285:SF23">
    <property type="entry name" value="TEICHOIC ACID D-ALANYLTRANSFERASE"/>
    <property type="match status" value="1"/>
</dbReference>
<keyword evidence="4 9" id="KW-0808">Transferase</keyword>
<feature type="transmembrane region" description="Helical" evidence="10">
    <location>
        <begin position="35"/>
        <end position="61"/>
    </location>
</feature>
<dbReference type="PANTHER" id="PTHR13285">
    <property type="entry name" value="ACYLTRANSFERASE"/>
    <property type="match status" value="1"/>
</dbReference>